<dbReference type="EMBL" id="AP008230">
    <property type="protein sequence ID" value="BAE82874.1"/>
    <property type="molecule type" value="Genomic_DNA"/>
</dbReference>
<feature type="domain" description="EamA" evidence="8">
    <location>
        <begin position="22"/>
        <end position="154"/>
    </location>
</feature>
<reference evidence="9 10" key="1">
    <citation type="journal article" date="2006" name="J. Bacteriol.">
        <title>Complete genome sequence of the dehalorespiring bacterium Desulfitobacterium hafniense Y51 and comparison with Dehalococcoides ethenogenes 195.</title>
        <authorList>
            <person name="Nonaka H."/>
            <person name="Keresztes G."/>
            <person name="Shinoda Y."/>
            <person name="Ikenaga Y."/>
            <person name="Abe M."/>
            <person name="Naito K."/>
            <person name="Inatomi K."/>
            <person name="Furukawa K."/>
            <person name="Inui M."/>
            <person name="Yukawa H."/>
        </authorList>
    </citation>
    <scope>NUCLEOTIDE SEQUENCE [LARGE SCALE GENOMIC DNA]</scope>
    <source>
        <strain evidence="9 10">Y51</strain>
    </source>
</reference>
<feature type="transmembrane region" description="Helical" evidence="7">
    <location>
        <begin position="21"/>
        <end position="41"/>
    </location>
</feature>
<gene>
    <name evidence="9" type="ordered locus">DSY1085</name>
</gene>
<evidence type="ECO:0000313" key="10">
    <source>
        <dbReference type="Proteomes" id="UP000001946"/>
    </source>
</evidence>
<keyword evidence="10" id="KW-1185">Reference proteome</keyword>
<organism evidence="9 10">
    <name type="scientific">Desulfitobacterium hafniense (strain Y51)</name>
    <dbReference type="NCBI Taxonomy" id="138119"/>
    <lineage>
        <taxon>Bacteria</taxon>
        <taxon>Bacillati</taxon>
        <taxon>Bacillota</taxon>
        <taxon>Clostridia</taxon>
        <taxon>Eubacteriales</taxon>
        <taxon>Desulfitobacteriaceae</taxon>
        <taxon>Desulfitobacterium</taxon>
    </lineage>
</organism>
<evidence type="ECO:0000256" key="1">
    <source>
        <dbReference type="ARBA" id="ARBA00004651"/>
    </source>
</evidence>
<dbReference type="HOGENOM" id="CLU_033863_4_0_9"/>
<feature type="transmembrane region" description="Helical" evidence="7">
    <location>
        <begin position="194"/>
        <end position="215"/>
    </location>
</feature>
<dbReference type="PANTHER" id="PTHR32322:SF18">
    <property type="entry name" value="S-ADENOSYLMETHIONINE_S-ADENOSYLHOMOCYSTEINE TRANSPORTER"/>
    <property type="match status" value="1"/>
</dbReference>
<feature type="transmembrane region" description="Helical" evidence="7">
    <location>
        <begin position="270"/>
        <end position="287"/>
    </location>
</feature>
<evidence type="ECO:0000256" key="5">
    <source>
        <dbReference type="ARBA" id="ARBA00022989"/>
    </source>
</evidence>
<dbReference type="InterPro" id="IPR000620">
    <property type="entry name" value="EamA_dom"/>
</dbReference>
<evidence type="ECO:0000256" key="4">
    <source>
        <dbReference type="ARBA" id="ARBA00022692"/>
    </source>
</evidence>
<dbReference type="SUPFAM" id="SSF103481">
    <property type="entry name" value="Multidrug resistance efflux transporter EmrE"/>
    <property type="match status" value="2"/>
</dbReference>
<evidence type="ECO:0000259" key="8">
    <source>
        <dbReference type="Pfam" id="PF00892"/>
    </source>
</evidence>
<dbReference type="InterPro" id="IPR050638">
    <property type="entry name" value="AA-Vitamin_Transporters"/>
</dbReference>
<feature type="domain" description="EamA" evidence="8">
    <location>
        <begin position="169"/>
        <end position="310"/>
    </location>
</feature>
<feature type="transmembrane region" description="Helical" evidence="7">
    <location>
        <begin position="83"/>
        <end position="103"/>
    </location>
</feature>
<dbReference type="PANTHER" id="PTHR32322">
    <property type="entry name" value="INNER MEMBRANE TRANSPORTER"/>
    <property type="match status" value="1"/>
</dbReference>
<feature type="transmembrane region" description="Helical" evidence="7">
    <location>
        <begin position="166"/>
        <end position="187"/>
    </location>
</feature>
<evidence type="ECO:0000313" key="9">
    <source>
        <dbReference type="EMBL" id="BAE82874.1"/>
    </source>
</evidence>
<dbReference type="eggNOG" id="COG0697">
    <property type="taxonomic scope" value="Bacteria"/>
</dbReference>
<dbReference type="AlphaFoldDB" id="Q24YL8"/>
<comment type="similarity">
    <text evidence="2">Belongs to the EamA transporter family.</text>
</comment>
<dbReference type="GO" id="GO:0005886">
    <property type="term" value="C:plasma membrane"/>
    <property type="evidence" value="ECO:0007669"/>
    <property type="project" value="UniProtKB-SubCell"/>
</dbReference>
<feature type="transmembrane region" description="Helical" evidence="7">
    <location>
        <begin position="115"/>
        <end position="132"/>
    </location>
</feature>
<evidence type="ECO:0000256" key="3">
    <source>
        <dbReference type="ARBA" id="ARBA00022475"/>
    </source>
</evidence>
<evidence type="ECO:0000256" key="6">
    <source>
        <dbReference type="ARBA" id="ARBA00023136"/>
    </source>
</evidence>
<dbReference type="Proteomes" id="UP000001946">
    <property type="component" value="Chromosome"/>
</dbReference>
<dbReference type="InterPro" id="IPR037185">
    <property type="entry name" value="EmrE-like"/>
</dbReference>
<feature type="transmembrane region" description="Helical" evidence="7">
    <location>
        <begin position="235"/>
        <end position="258"/>
    </location>
</feature>
<accession>Q24YL8</accession>
<feature type="transmembrane region" description="Helical" evidence="7">
    <location>
        <begin position="53"/>
        <end position="71"/>
    </location>
</feature>
<comment type="subcellular location">
    <subcellularLocation>
        <location evidence="1">Cell membrane</location>
        <topology evidence="1">Multi-pass membrane protein</topology>
    </subcellularLocation>
</comment>
<feature type="transmembrane region" description="Helical" evidence="7">
    <location>
        <begin position="293"/>
        <end position="313"/>
    </location>
</feature>
<feature type="transmembrane region" description="Helical" evidence="7">
    <location>
        <begin position="141"/>
        <end position="160"/>
    </location>
</feature>
<keyword evidence="6 7" id="KW-0472">Membrane</keyword>
<protein>
    <recommendedName>
        <fullName evidence="8">EamA domain-containing protein</fullName>
    </recommendedName>
</protein>
<proteinExistence type="inferred from homology"/>
<dbReference type="STRING" id="138119.DSY1085"/>
<dbReference type="KEGG" id="dsy:DSY1085"/>
<keyword evidence="5 7" id="KW-1133">Transmembrane helix</keyword>
<keyword evidence="4 7" id="KW-0812">Transmembrane</keyword>
<evidence type="ECO:0000256" key="2">
    <source>
        <dbReference type="ARBA" id="ARBA00007362"/>
    </source>
</evidence>
<sequence>MAQGCRTAQWKGRVITMAEKRMAYLAAIVYAFIIGLSFMFVKLTLTVATPLDTLAHRFTVAFLAATLFILFTKHKVNIGWHDVAQIAPLATLYPILFFGFQIFGLARTTSSEAGIIQSTVPIFTLLLAVFILKEKAGRGQLISVFLSVFGVIYLLAMSGAESQTANIVGSVLIILSAFTNALYNVLARRLTQRYSLLTLTYIMTLFGFIAFNSLAIGSRMLAGTVGEFFQPLLHWQFVVAVLYLGILSSLVTSFLANFVLSKIEAAKMSVFSNVATLITILAGILFLQEAFHFYHVIGGMMIITGVVGTNLLGARSKAKEKAKDVEE</sequence>
<dbReference type="Pfam" id="PF00892">
    <property type="entry name" value="EamA"/>
    <property type="match status" value="2"/>
</dbReference>
<keyword evidence="3" id="KW-1003">Cell membrane</keyword>
<name>Q24YL8_DESHY</name>
<evidence type="ECO:0000256" key="7">
    <source>
        <dbReference type="SAM" id="Phobius"/>
    </source>
</evidence>